<dbReference type="InterPro" id="IPR001810">
    <property type="entry name" value="F-box_dom"/>
</dbReference>
<evidence type="ECO:0000313" key="3">
    <source>
        <dbReference type="Proteomes" id="UP001431209"/>
    </source>
</evidence>
<keyword evidence="3" id="KW-1185">Reference proteome</keyword>
<name>A0AAW2ZKW6_9EUKA</name>
<dbReference type="PROSITE" id="PS50181">
    <property type="entry name" value="FBOX"/>
    <property type="match status" value="1"/>
</dbReference>
<dbReference type="Proteomes" id="UP001431209">
    <property type="component" value="Unassembled WGS sequence"/>
</dbReference>
<dbReference type="CDD" id="cd09917">
    <property type="entry name" value="F-box_SF"/>
    <property type="match status" value="1"/>
</dbReference>
<evidence type="ECO:0000259" key="1">
    <source>
        <dbReference type="PROSITE" id="PS50181"/>
    </source>
</evidence>
<gene>
    <name evidence="2" type="ORF">AKO1_009525</name>
</gene>
<dbReference type="InterPro" id="IPR037883">
    <property type="entry name" value="Knr4/Smi1-like_sf"/>
</dbReference>
<keyword evidence="2" id="KW-0378">Hydrolase</keyword>
<dbReference type="EMBL" id="JAOPGA020001688">
    <property type="protein sequence ID" value="KAL0490503.1"/>
    <property type="molecule type" value="Genomic_DNA"/>
</dbReference>
<dbReference type="SUPFAM" id="SSF160631">
    <property type="entry name" value="SMI1/KNR4-like"/>
    <property type="match status" value="1"/>
</dbReference>
<dbReference type="SUPFAM" id="SSF81383">
    <property type="entry name" value="F-box domain"/>
    <property type="match status" value="1"/>
</dbReference>
<keyword evidence="2" id="KW-0645">Protease</keyword>
<accession>A0AAW2ZKW6</accession>
<dbReference type="Pfam" id="PF09346">
    <property type="entry name" value="SMI1_KNR4"/>
    <property type="match status" value="1"/>
</dbReference>
<comment type="caution">
    <text evidence="2">The sequence shown here is derived from an EMBL/GenBank/DDBJ whole genome shotgun (WGS) entry which is preliminary data.</text>
</comment>
<dbReference type="GO" id="GO:0006508">
    <property type="term" value="P:proteolysis"/>
    <property type="evidence" value="ECO:0007669"/>
    <property type="project" value="UniProtKB-KW"/>
</dbReference>
<evidence type="ECO:0000313" key="2">
    <source>
        <dbReference type="EMBL" id="KAL0490503.1"/>
    </source>
</evidence>
<proteinExistence type="predicted"/>
<dbReference type="AlphaFoldDB" id="A0AAW2ZKW6"/>
<reference evidence="2 3" key="1">
    <citation type="submission" date="2024-03" db="EMBL/GenBank/DDBJ databases">
        <title>The Acrasis kona genome and developmental transcriptomes reveal deep origins of eukaryotic multicellular pathways.</title>
        <authorList>
            <person name="Sheikh S."/>
            <person name="Fu C.-J."/>
            <person name="Brown M.W."/>
            <person name="Baldauf S.L."/>
        </authorList>
    </citation>
    <scope>NUCLEOTIDE SEQUENCE [LARGE SCALE GENOMIC DNA]</scope>
    <source>
        <strain evidence="2 3">ATCC MYA-3509</strain>
    </source>
</reference>
<sequence>MKRRVDDSDLRFGSKSKKSNPSFFLPTEIIERIFEFVHVEDVFKILRTSKDFNVASSSYLWGKLMTINSWESAKGVDAYVFCKDRVQTKMQIKKHLSILKPFIEVFREPDPKALKKFIAKVKDQNITLPYEFIALYEICDGFRIGEEYFTIEFKAISGIDEIPNYFEEYETEEIKEYAKGIHHQGSFTLNWLWVGSESEFDLFFLCCDAKNKDFGAFSTYVSNSPEGYFCAENLTDLFQSMYNRMTQLKKKFTNEQLKYLIEHRIPITGSIPVLHSVTNWSDTSEEINMLQVFDALEMDGEEDERPDYIKKLFANVVS</sequence>
<organism evidence="2 3">
    <name type="scientific">Acrasis kona</name>
    <dbReference type="NCBI Taxonomy" id="1008807"/>
    <lineage>
        <taxon>Eukaryota</taxon>
        <taxon>Discoba</taxon>
        <taxon>Heterolobosea</taxon>
        <taxon>Tetramitia</taxon>
        <taxon>Eutetramitia</taxon>
        <taxon>Acrasidae</taxon>
        <taxon>Acrasis</taxon>
    </lineage>
</organism>
<protein>
    <submittedName>
        <fullName evidence="2">ATP-dependent protease ATPase subunit HslU</fullName>
    </submittedName>
</protein>
<dbReference type="InterPro" id="IPR018958">
    <property type="entry name" value="Knr4/Smi1-like_dom"/>
</dbReference>
<dbReference type="InterPro" id="IPR036047">
    <property type="entry name" value="F-box-like_dom_sf"/>
</dbReference>
<dbReference type="GO" id="GO:0008233">
    <property type="term" value="F:peptidase activity"/>
    <property type="evidence" value="ECO:0007669"/>
    <property type="project" value="UniProtKB-KW"/>
</dbReference>
<feature type="domain" description="F-box" evidence="1">
    <location>
        <begin position="19"/>
        <end position="64"/>
    </location>
</feature>